<dbReference type="Gene3D" id="3.10.350.10">
    <property type="entry name" value="LysM domain"/>
    <property type="match status" value="2"/>
</dbReference>
<feature type="signal peptide" evidence="2">
    <location>
        <begin position="1"/>
        <end position="22"/>
    </location>
</feature>
<protein>
    <submittedName>
        <fullName evidence="4">Transglycosylase SLT domain-containing protein</fullName>
    </submittedName>
</protein>
<dbReference type="SUPFAM" id="SSF53955">
    <property type="entry name" value="Lysozyme-like"/>
    <property type="match status" value="1"/>
</dbReference>
<keyword evidence="2" id="KW-0732">Signal</keyword>
<proteinExistence type="inferred from homology"/>
<reference evidence="4 5" key="1">
    <citation type="submission" date="2019-11" db="EMBL/GenBank/DDBJ databases">
        <authorList>
            <person name="Zheng R.K."/>
            <person name="Sun C.M."/>
        </authorList>
    </citation>
    <scope>NUCLEOTIDE SEQUENCE [LARGE SCALE GENOMIC DNA]</scope>
    <source>
        <strain evidence="4 5">WC007</strain>
    </source>
</reference>
<sequence length="542" mass="62861">MNLITKSIILSFFILFSGNLLAQETDSLNILKEKDELVVDTLQQQDTLSLERQLLLDEDLNDIFSEKMDSLVNTWYIENAFTLDSIDLTLIKNYPKNLPDSVYVERLQNIEQVIDLSYNNVVRNFIKLYTEKKRDLSEVIIGLSYYYFPIFEETLDKYDMPLELKYLAIIESALNPRARSRVGATGMWQFMYGTAKNMKLEITSFVDERRDPVKSTDAAARYLKRLYDIYGDWHLAIAAYNCGPGNVNRAIRRSGGKRNYWEIYYRLPRETRGYVPAFIAASYFMNYYGEHNLIANFPETSINTDTIIVSDYLHFDQLAATLNMSKDELRSLNPMYRRDVIPAKPEKTYPLVLPEDKIMDFIDQDTFVFAYEREKYFPDNTLMKPTESSGYFTPVDIEGKAKVVYTVKSGDNVGFISSWFHVRASDLRYWNNIHRDLIRVGQKLVVYVPENQKTKYEKINSLTFAQKQETIGKSGSSSSTKKAESKPVDPNFVYYTVKKGDTLWDIAEKYAGISSNEIMKLNNLSNDRGLYIGQKLKIKRKS</sequence>
<dbReference type="Proteomes" id="UP000428260">
    <property type="component" value="Chromosome"/>
</dbReference>
<dbReference type="InterPro" id="IPR023346">
    <property type="entry name" value="Lysozyme-like_dom_sf"/>
</dbReference>
<evidence type="ECO:0000313" key="4">
    <source>
        <dbReference type="EMBL" id="QGY43307.1"/>
    </source>
</evidence>
<dbReference type="RefSeq" id="WP_158864307.1">
    <property type="nucleotide sequence ID" value="NZ_CP046401.1"/>
</dbReference>
<dbReference type="CDD" id="cd00118">
    <property type="entry name" value="LysM"/>
    <property type="match status" value="2"/>
</dbReference>
<dbReference type="SMART" id="SM00257">
    <property type="entry name" value="LysM"/>
    <property type="match status" value="2"/>
</dbReference>
<feature type="chain" id="PRO_5026062693" evidence="2">
    <location>
        <begin position="23"/>
        <end position="542"/>
    </location>
</feature>
<dbReference type="Pfam" id="PF01476">
    <property type="entry name" value="LysM"/>
    <property type="match status" value="2"/>
</dbReference>
<dbReference type="Pfam" id="PF01464">
    <property type="entry name" value="SLT"/>
    <property type="match status" value="1"/>
</dbReference>
<dbReference type="InterPro" id="IPR018392">
    <property type="entry name" value="LysM"/>
</dbReference>
<dbReference type="KEGG" id="mcos:GM418_06430"/>
<feature type="domain" description="LysM" evidence="3">
    <location>
        <begin position="403"/>
        <end position="446"/>
    </location>
</feature>
<dbReference type="GO" id="GO:0016020">
    <property type="term" value="C:membrane"/>
    <property type="evidence" value="ECO:0007669"/>
    <property type="project" value="InterPro"/>
</dbReference>
<accession>A0A6I6JT43</accession>
<evidence type="ECO:0000256" key="1">
    <source>
        <dbReference type="ARBA" id="ARBA00007734"/>
    </source>
</evidence>
<dbReference type="GO" id="GO:0008933">
    <property type="term" value="F:peptidoglycan lytic transglycosylase activity"/>
    <property type="evidence" value="ECO:0007669"/>
    <property type="project" value="InterPro"/>
</dbReference>
<comment type="similarity">
    <text evidence="1">Belongs to the transglycosylase Slt family.</text>
</comment>
<dbReference type="InterPro" id="IPR008258">
    <property type="entry name" value="Transglycosylase_SLT_dom_1"/>
</dbReference>
<evidence type="ECO:0000259" key="3">
    <source>
        <dbReference type="PROSITE" id="PS51782"/>
    </source>
</evidence>
<dbReference type="PROSITE" id="PS00922">
    <property type="entry name" value="TRANSGLYCOSYLASE"/>
    <property type="match status" value="1"/>
</dbReference>
<dbReference type="InterPro" id="IPR000189">
    <property type="entry name" value="Transglyc_AS"/>
</dbReference>
<dbReference type="AlphaFoldDB" id="A0A6I6JT43"/>
<dbReference type="PANTHER" id="PTHR37423:SF2">
    <property type="entry name" value="MEMBRANE-BOUND LYTIC MUREIN TRANSGLYCOSYLASE C"/>
    <property type="match status" value="1"/>
</dbReference>
<dbReference type="PROSITE" id="PS51782">
    <property type="entry name" value="LYSM"/>
    <property type="match status" value="2"/>
</dbReference>
<keyword evidence="5" id="KW-1185">Reference proteome</keyword>
<dbReference type="PANTHER" id="PTHR37423">
    <property type="entry name" value="SOLUBLE LYTIC MUREIN TRANSGLYCOSYLASE-RELATED"/>
    <property type="match status" value="1"/>
</dbReference>
<dbReference type="EMBL" id="CP046401">
    <property type="protein sequence ID" value="QGY43307.1"/>
    <property type="molecule type" value="Genomic_DNA"/>
</dbReference>
<evidence type="ECO:0000256" key="2">
    <source>
        <dbReference type="SAM" id="SignalP"/>
    </source>
</evidence>
<gene>
    <name evidence="4" type="ORF">GM418_06430</name>
</gene>
<name>A0A6I6JT43_9BACT</name>
<dbReference type="SUPFAM" id="SSF54106">
    <property type="entry name" value="LysM domain"/>
    <property type="match status" value="2"/>
</dbReference>
<feature type="domain" description="LysM" evidence="3">
    <location>
        <begin position="493"/>
        <end position="538"/>
    </location>
</feature>
<dbReference type="InterPro" id="IPR036779">
    <property type="entry name" value="LysM_dom_sf"/>
</dbReference>
<dbReference type="Gene3D" id="1.10.530.10">
    <property type="match status" value="1"/>
</dbReference>
<evidence type="ECO:0000313" key="5">
    <source>
        <dbReference type="Proteomes" id="UP000428260"/>
    </source>
</evidence>
<dbReference type="GO" id="GO:0000270">
    <property type="term" value="P:peptidoglycan metabolic process"/>
    <property type="evidence" value="ECO:0007669"/>
    <property type="project" value="InterPro"/>
</dbReference>
<dbReference type="CDD" id="cd16894">
    <property type="entry name" value="MltD-like"/>
    <property type="match status" value="1"/>
</dbReference>
<organism evidence="4 5">
    <name type="scientific">Maribellus comscasis</name>
    <dbReference type="NCBI Taxonomy" id="2681766"/>
    <lineage>
        <taxon>Bacteria</taxon>
        <taxon>Pseudomonadati</taxon>
        <taxon>Bacteroidota</taxon>
        <taxon>Bacteroidia</taxon>
        <taxon>Marinilabiliales</taxon>
        <taxon>Prolixibacteraceae</taxon>
        <taxon>Maribellus</taxon>
    </lineage>
</organism>